<feature type="transmembrane region" description="Helical" evidence="1">
    <location>
        <begin position="173"/>
        <end position="205"/>
    </location>
</feature>
<evidence type="ECO:0000256" key="1">
    <source>
        <dbReference type="SAM" id="Phobius"/>
    </source>
</evidence>
<dbReference type="Gene3D" id="2.60.120.200">
    <property type="match status" value="1"/>
</dbReference>
<accession>A0A6C0B4B9</accession>
<sequence>MNTQITTTSNSYTAYGVYFFGYIIVLISLVLYFVYSDNEKAFNYSTLGFVILTFLVLGITFYYFYPYMKNKGTDLTITFIMAAIITFASTISWIFLTVEQENLQILGNVFLVVFIIFLIIGLAAVFYIFGDYLKQRRGLAGLIINFIFFIPCLLLDFIEFMKYEMHMTTKTEYILLFCEIVLIIGYFFAIPIINATLASGTVYLLKTPVFLNKQKILLDDTSVLSIKKKTDLSLVSNTTMANITNAPTVTSARSLYNPINTSARLYSSNFAISMWTYLNVQTREFSVDMAGNSYEANIFSYGAGKPKINYTNDINDANHRDKYNFYFTDSATTPNYQITMPSQKWNNIVFNYSGDKVDLFINGNLETTFYFDDTNKIPHYSEIDNITVGQNNKGLHGAICNVVYYKNNLLNNQIVNDYNVLMLKNPPVAQI</sequence>
<dbReference type="EMBL" id="MN739054">
    <property type="protein sequence ID" value="QHS86368.1"/>
    <property type="molecule type" value="Genomic_DNA"/>
</dbReference>
<dbReference type="SUPFAM" id="SSF49899">
    <property type="entry name" value="Concanavalin A-like lectins/glucanases"/>
    <property type="match status" value="1"/>
</dbReference>
<dbReference type="InterPro" id="IPR013320">
    <property type="entry name" value="ConA-like_dom_sf"/>
</dbReference>
<protein>
    <submittedName>
        <fullName evidence="2">Uncharacterized protein</fullName>
    </submittedName>
</protein>
<keyword evidence="1" id="KW-0472">Membrane</keyword>
<keyword evidence="1" id="KW-1133">Transmembrane helix</keyword>
<feature type="transmembrane region" description="Helical" evidence="1">
    <location>
        <begin position="108"/>
        <end position="130"/>
    </location>
</feature>
<feature type="transmembrane region" description="Helical" evidence="1">
    <location>
        <begin position="142"/>
        <end position="161"/>
    </location>
</feature>
<feature type="transmembrane region" description="Helical" evidence="1">
    <location>
        <begin position="12"/>
        <end position="35"/>
    </location>
</feature>
<evidence type="ECO:0000313" key="2">
    <source>
        <dbReference type="EMBL" id="QHS86368.1"/>
    </source>
</evidence>
<reference evidence="2" key="1">
    <citation type="journal article" date="2020" name="Nature">
        <title>Giant virus diversity and host interactions through global metagenomics.</title>
        <authorList>
            <person name="Schulz F."/>
            <person name="Roux S."/>
            <person name="Paez-Espino D."/>
            <person name="Jungbluth S."/>
            <person name="Walsh D.A."/>
            <person name="Denef V.J."/>
            <person name="McMahon K.D."/>
            <person name="Konstantinidis K.T."/>
            <person name="Eloe-Fadrosh E.A."/>
            <person name="Kyrpides N.C."/>
            <person name="Woyke T."/>
        </authorList>
    </citation>
    <scope>NUCLEOTIDE SEQUENCE</scope>
    <source>
        <strain evidence="2">GVMAG-M-3300009187-29</strain>
    </source>
</reference>
<proteinExistence type="predicted"/>
<organism evidence="2">
    <name type="scientific">viral metagenome</name>
    <dbReference type="NCBI Taxonomy" id="1070528"/>
    <lineage>
        <taxon>unclassified sequences</taxon>
        <taxon>metagenomes</taxon>
        <taxon>organismal metagenomes</taxon>
    </lineage>
</organism>
<feature type="transmembrane region" description="Helical" evidence="1">
    <location>
        <begin position="77"/>
        <end position="96"/>
    </location>
</feature>
<name>A0A6C0B4B9_9ZZZZ</name>
<feature type="transmembrane region" description="Helical" evidence="1">
    <location>
        <begin position="41"/>
        <end position="65"/>
    </location>
</feature>
<dbReference type="Pfam" id="PF13385">
    <property type="entry name" value="Laminin_G_3"/>
    <property type="match status" value="1"/>
</dbReference>
<keyword evidence="1" id="KW-0812">Transmembrane</keyword>
<dbReference type="AlphaFoldDB" id="A0A6C0B4B9"/>